<dbReference type="AlphaFoldDB" id="A0A232ET05"/>
<comment type="caution">
    <text evidence="1">The sequence shown here is derived from an EMBL/GenBank/DDBJ whole genome shotgun (WGS) entry which is preliminary data.</text>
</comment>
<protein>
    <submittedName>
        <fullName evidence="1">Uncharacterized protein</fullName>
    </submittedName>
</protein>
<evidence type="ECO:0000313" key="2">
    <source>
        <dbReference type="Proteomes" id="UP000215335"/>
    </source>
</evidence>
<organism evidence="1 2">
    <name type="scientific">Trichomalopsis sarcophagae</name>
    <dbReference type="NCBI Taxonomy" id="543379"/>
    <lineage>
        <taxon>Eukaryota</taxon>
        <taxon>Metazoa</taxon>
        <taxon>Ecdysozoa</taxon>
        <taxon>Arthropoda</taxon>
        <taxon>Hexapoda</taxon>
        <taxon>Insecta</taxon>
        <taxon>Pterygota</taxon>
        <taxon>Neoptera</taxon>
        <taxon>Endopterygota</taxon>
        <taxon>Hymenoptera</taxon>
        <taxon>Apocrita</taxon>
        <taxon>Proctotrupomorpha</taxon>
        <taxon>Chalcidoidea</taxon>
        <taxon>Pteromalidae</taxon>
        <taxon>Pteromalinae</taxon>
        <taxon>Trichomalopsis</taxon>
    </lineage>
</organism>
<sequence>MPSCIISYDFNGRQIGNPKPFPKEYKYGLLLADDSLPDAAVNSVVRSFSRLFTTRKSKNQKIIVNYTKSKGISLRQKRSQFCQHENDSHPQLMCNVTVEKYKLSDDGKNVILFKYFLSDNIILFVVANEEIQRGLYTGKTNMDKYFKLKLNILDIDNCTTMAYIPIITKLNK</sequence>
<gene>
    <name evidence="1" type="ORF">TSAR_010436</name>
</gene>
<proteinExistence type="predicted"/>
<dbReference type="Proteomes" id="UP000215335">
    <property type="component" value="Unassembled WGS sequence"/>
</dbReference>
<reference evidence="1 2" key="1">
    <citation type="journal article" date="2017" name="Curr. Biol.">
        <title>The Evolution of Venom by Co-option of Single-Copy Genes.</title>
        <authorList>
            <person name="Martinson E.O."/>
            <person name="Mrinalini"/>
            <person name="Kelkar Y.D."/>
            <person name="Chang C.H."/>
            <person name="Werren J.H."/>
        </authorList>
    </citation>
    <scope>NUCLEOTIDE SEQUENCE [LARGE SCALE GENOMIC DNA]</scope>
    <source>
        <strain evidence="1 2">Alberta</strain>
        <tissue evidence="1">Whole body</tissue>
    </source>
</reference>
<evidence type="ECO:0000313" key="1">
    <source>
        <dbReference type="EMBL" id="OXU21447.1"/>
    </source>
</evidence>
<name>A0A232ET05_9HYME</name>
<accession>A0A232ET05</accession>
<dbReference type="EMBL" id="NNAY01002368">
    <property type="protein sequence ID" value="OXU21447.1"/>
    <property type="molecule type" value="Genomic_DNA"/>
</dbReference>
<keyword evidence="2" id="KW-1185">Reference proteome</keyword>